<evidence type="ECO:0000313" key="2">
    <source>
        <dbReference type="EMBL" id="KAK4073313.1"/>
    </source>
</evidence>
<feature type="compositionally biased region" description="Polar residues" evidence="1">
    <location>
        <begin position="1"/>
        <end position="32"/>
    </location>
</feature>
<reference evidence="2 3" key="1">
    <citation type="journal article" date="2024" name="Microbiol. Resour. Announc.">
        <title>Genome annotations for the ascomycete fungi Trichoderma harzianum, Trichoderma aggressivum, and Purpureocillium lilacinum.</title>
        <authorList>
            <person name="Beijen E.P.W."/>
            <person name="Ohm R.A."/>
        </authorList>
    </citation>
    <scope>NUCLEOTIDE SEQUENCE [LARGE SCALE GENOMIC DNA]</scope>
    <source>
        <strain evidence="2 3">CBS 150709</strain>
    </source>
</reference>
<evidence type="ECO:0000313" key="3">
    <source>
        <dbReference type="Proteomes" id="UP001287286"/>
    </source>
</evidence>
<organism evidence="2 3">
    <name type="scientific">Purpureocillium lilacinum</name>
    <name type="common">Paecilomyces lilacinus</name>
    <dbReference type="NCBI Taxonomy" id="33203"/>
    <lineage>
        <taxon>Eukaryota</taxon>
        <taxon>Fungi</taxon>
        <taxon>Dikarya</taxon>
        <taxon>Ascomycota</taxon>
        <taxon>Pezizomycotina</taxon>
        <taxon>Sordariomycetes</taxon>
        <taxon>Hypocreomycetidae</taxon>
        <taxon>Hypocreales</taxon>
        <taxon>Ophiocordycipitaceae</taxon>
        <taxon>Purpureocillium</taxon>
    </lineage>
</organism>
<accession>A0ABR0BFA8</accession>
<sequence length="394" mass="42841">MAPLRNSRQNATAVKNNGPGRQTRSSTKTTAPGSKATAEKWQKQLKVVQEKLKNANEQEKAVLEGQINVLQKQIENSEAEEIEVDGPEFASEVAQAAGIHSDVGNNNANGSNANGSNANGSNANGSNANNADGSNANGSNANGSNANGSNTNGSNANGSNAESGRPDIKQEHEALFVDQNPDDPAVVVSRPMQNLSINSPYLGVEGKIKYGRDYTIWHDGPNNSQKFWAAKSCGETKDRVTDSRCSKVRDVEMKGIEGVALLPHQDVMDLVPSTWALKKNDATGEAKLQVPICPIRVRWELPRGGGLSVSWENRSTVRKMFWKEGYMTVEEDMMFKGRLILGKGTRILRADEAIIRSYLCNQVSYEAWANNERQPGSRSPSAMPRSSIEEEEQL</sequence>
<gene>
    <name evidence="2" type="ORF">Purlil1_13076</name>
</gene>
<feature type="region of interest" description="Disordered" evidence="1">
    <location>
        <begin position="371"/>
        <end position="394"/>
    </location>
</feature>
<dbReference type="EMBL" id="JAWRVI010000163">
    <property type="protein sequence ID" value="KAK4073313.1"/>
    <property type="molecule type" value="Genomic_DNA"/>
</dbReference>
<keyword evidence="3" id="KW-1185">Reference proteome</keyword>
<proteinExistence type="predicted"/>
<feature type="region of interest" description="Disordered" evidence="1">
    <location>
        <begin position="1"/>
        <end position="39"/>
    </location>
</feature>
<protein>
    <submittedName>
        <fullName evidence="2">Uncharacterized protein</fullName>
    </submittedName>
</protein>
<feature type="region of interest" description="Disordered" evidence="1">
    <location>
        <begin position="101"/>
        <end position="165"/>
    </location>
</feature>
<evidence type="ECO:0000256" key="1">
    <source>
        <dbReference type="SAM" id="MobiDB-lite"/>
    </source>
</evidence>
<name>A0ABR0BFA8_PURLI</name>
<feature type="compositionally biased region" description="Polar residues" evidence="1">
    <location>
        <begin position="371"/>
        <end position="380"/>
    </location>
</feature>
<comment type="caution">
    <text evidence="2">The sequence shown here is derived from an EMBL/GenBank/DDBJ whole genome shotgun (WGS) entry which is preliminary data.</text>
</comment>
<feature type="compositionally biased region" description="Low complexity" evidence="1">
    <location>
        <begin position="104"/>
        <end position="163"/>
    </location>
</feature>
<dbReference type="Proteomes" id="UP001287286">
    <property type="component" value="Unassembled WGS sequence"/>
</dbReference>